<protein>
    <submittedName>
        <fullName evidence="2">Uncharacterized protein</fullName>
    </submittedName>
</protein>
<proteinExistence type="predicted"/>
<organism evidence="2 3">
    <name type="scientific">Eutypa lata (strain UCR-EL1)</name>
    <name type="common">Grapevine dieback disease fungus</name>
    <name type="synonym">Eutypa armeniacae</name>
    <dbReference type="NCBI Taxonomy" id="1287681"/>
    <lineage>
        <taxon>Eukaryota</taxon>
        <taxon>Fungi</taxon>
        <taxon>Dikarya</taxon>
        <taxon>Ascomycota</taxon>
        <taxon>Pezizomycotina</taxon>
        <taxon>Sordariomycetes</taxon>
        <taxon>Xylariomycetidae</taxon>
        <taxon>Xylariales</taxon>
        <taxon>Diatrypaceae</taxon>
        <taxon>Eutypa</taxon>
    </lineage>
</organism>
<evidence type="ECO:0000313" key="3">
    <source>
        <dbReference type="Proteomes" id="UP000012174"/>
    </source>
</evidence>
<keyword evidence="1" id="KW-1133">Transmembrane helix</keyword>
<dbReference type="AlphaFoldDB" id="M7TQM6"/>
<evidence type="ECO:0000313" key="2">
    <source>
        <dbReference type="EMBL" id="EMR69000.1"/>
    </source>
</evidence>
<dbReference type="EMBL" id="KB706144">
    <property type="protein sequence ID" value="EMR69000.1"/>
    <property type="molecule type" value="Genomic_DNA"/>
</dbReference>
<name>M7TQM6_EUTLA</name>
<dbReference type="Proteomes" id="UP000012174">
    <property type="component" value="Unassembled WGS sequence"/>
</dbReference>
<feature type="transmembrane region" description="Helical" evidence="1">
    <location>
        <begin position="57"/>
        <end position="79"/>
    </location>
</feature>
<keyword evidence="1" id="KW-0812">Transmembrane</keyword>
<keyword evidence="1" id="KW-0472">Membrane</keyword>
<dbReference type="HOGENOM" id="CLU_1749635_0_0_1"/>
<sequence length="149" mass="16821">MGIMFSVPYYPVAIASLVGLPLQAYALPTTPSPTPPYKQRRDDEYQSPSAQKKYMPLWIAVGIIVGIGGLVLISWYGTLQFRKHRREQRSFDIKIKRLKYKGDERGLPSPVLSGSHVVIPKVTEPHNALTTTETWEEISEGLHELGWMV</sequence>
<keyword evidence="3" id="KW-1185">Reference proteome</keyword>
<dbReference type="KEGG" id="ela:UCREL1_3992"/>
<accession>M7TQM6</accession>
<reference evidence="3" key="1">
    <citation type="journal article" date="2013" name="Genome Announc.">
        <title>Draft genome sequence of the grapevine dieback fungus Eutypa lata UCR-EL1.</title>
        <authorList>
            <person name="Blanco-Ulate B."/>
            <person name="Rolshausen P.E."/>
            <person name="Cantu D."/>
        </authorList>
    </citation>
    <scope>NUCLEOTIDE SEQUENCE [LARGE SCALE GENOMIC DNA]</scope>
    <source>
        <strain evidence="3">UCR-EL1</strain>
    </source>
</reference>
<evidence type="ECO:0000256" key="1">
    <source>
        <dbReference type="SAM" id="Phobius"/>
    </source>
</evidence>
<gene>
    <name evidence="2" type="ORF">UCREL1_3992</name>
</gene>